<dbReference type="Proteomes" id="UP000033673">
    <property type="component" value="Unassembled WGS sequence"/>
</dbReference>
<evidence type="ECO:0000313" key="2">
    <source>
        <dbReference type="Proteomes" id="UP000033673"/>
    </source>
</evidence>
<protein>
    <recommendedName>
        <fullName evidence="3">Glycosyl transferase</fullName>
    </recommendedName>
</protein>
<dbReference type="STRING" id="579748.TW81_05035"/>
<evidence type="ECO:0008006" key="3">
    <source>
        <dbReference type="Google" id="ProtNLM"/>
    </source>
</evidence>
<dbReference type="SUPFAM" id="SSF53448">
    <property type="entry name" value="Nucleotide-diphospho-sugar transferases"/>
    <property type="match status" value="1"/>
</dbReference>
<comment type="caution">
    <text evidence="1">The sequence shown here is derived from an EMBL/GenBank/DDBJ whole genome shotgun (WGS) entry which is preliminary data.</text>
</comment>
<dbReference type="Gene3D" id="3.90.550.10">
    <property type="entry name" value="Spore Coat Polysaccharide Biosynthesis Protein SpsA, Chain A"/>
    <property type="match status" value="1"/>
</dbReference>
<dbReference type="PATRIC" id="fig|579748.3.peg.1029"/>
<keyword evidence="2" id="KW-1185">Reference proteome</keyword>
<dbReference type="PANTHER" id="PTHR43179:SF7">
    <property type="entry name" value="RHAMNOSYLTRANSFERASE WBBL"/>
    <property type="match status" value="1"/>
</dbReference>
<proteinExistence type="predicted"/>
<evidence type="ECO:0000313" key="1">
    <source>
        <dbReference type="EMBL" id="KJY84165.1"/>
    </source>
</evidence>
<dbReference type="InterPro" id="IPR029044">
    <property type="entry name" value="Nucleotide-diphossugar_trans"/>
</dbReference>
<organism evidence="1 2">
    <name type="scientific">Vibrio galatheae</name>
    <dbReference type="NCBI Taxonomy" id="579748"/>
    <lineage>
        <taxon>Bacteria</taxon>
        <taxon>Pseudomonadati</taxon>
        <taxon>Pseudomonadota</taxon>
        <taxon>Gammaproteobacteria</taxon>
        <taxon>Vibrionales</taxon>
        <taxon>Vibrionaceae</taxon>
        <taxon>Vibrio</taxon>
    </lineage>
</organism>
<gene>
    <name evidence="1" type="ORF">TW81_05035</name>
</gene>
<name>A0A0F4NLV6_9VIBR</name>
<sequence length="253" mass="29179">MQKLIVGIVSHGHYDYISSNEELIDIGFIENVEIVVKDNLGDSNLAEYCEINNYTYIASESCLGFGENNNSIFRYALESLDASGSDWFIILNPDVEIKKNDFSTLISELNGALGDFYAPNLFKDVSHSIPENSARLFATYKCLFNPFLGKSINKPYLKERLVDKQTIEWASGAFLCIKFCAFQKVGGFDSKYFMYFEDVDLCYRLREHGIPLRFLKNVKAVHKGEYRNRSIFSKHFRWYLSSLFKFLETQRTG</sequence>
<dbReference type="AlphaFoldDB" id="A0A0F4NLV6"/>
<reference evidence="1 2" key="1">
    <citation type="journal article" date="2015" name="BMC Genomics">
        <title>Genome mining reveals unlocked bioactive potential of marine Gram-negative bacteria.</title>
        <authorList>
            <person name="Machado H."/>
            <person name="Sonnenschein E.C."/>
            <person name="Melchiorsen J."/>
            <person name="Gram L."/>
        </authorList>
    </citation>
    <scope>NUCLEOTIDE SEQUENCE [LARGE SCALE GENOMIC DNA]</scope>
    <source>
        <strain evidence="1 2">S2757</strain>
    </source>
</reference>
<dbReference type="EMBL" id="JXXV01000011">
    <property type="protein sequence ID" value="KJY84165.1"/>
    <property type="molecule type" value="Genomic_DNA"/>
</dbReference>
<dbReference type="OrthoDB" id="5291101at2"/>
<dbReference type="PANTHER" id="PTHR43179">
    <property type="entry name" value="RHAMNOSYLTRANSFERASE WBBL"/>
    <property type="match status" value="1"/>
</dbReference>
<dbReference type="RefSeq" id="WP_045954632.1">
    <property type="nucleotide sequence ID" value="NZ_JXXV01000011.1"/>
</dbReference>
<accession>A0A0F4NLV6</accession>